<sequence length="68" mass="7837">MFASSHHKYDYKVPLNVKSMTLVLHNLQRLLINAKYFATCAVKIIILNSFSTTMAQKYSKRTCIVQLT</sequence>
<protein>
    <submittedName>
        <fullName evidence="1">Uncharacterized protein</fullName>
    </submittedName>
</protein>
<name>A0A6A0H6M9_HYAAZ</name>
<accession>A0A6A0H6M9</accession>
<reference evidence="1" key="1">
    <citation type="submission" date="2014-08" db="EMBL/GenBank/DDBJ databases">
        <authorList>
            <person name="Murali S."/>
            <person name="Richards S."/>
            <person name="Bandaranaike D."/>
            <person name="Bellair M."/>
            <person name="Blankenburg K."/>
            <person name="Chao H."/>
            <person name="Dinh H."/>
            <person name="Doddapaneni H."/>
            <person name="Dugan-Rocha S."/>
            <person name="Elkadiri S."/>
            <person name="Gnanaolivu R."/>
            <person name="Hughes D."/>
            <person name="Lee S."/>
            <person name="Li M."/>
            <person name="Ming W."/>
            <person name="Munidasa M."/>
            <person name="Muniz J."/>
            <person name="Nguyen L."/>
            <person name="Osuji N."/>
            <person name="Pu L.-L."/>
            <person name="Puazo M."/>
            <person name="Skinner E."/>
            <person name="Qu C."/>
            <person name="Quiroz J."/>
            <person name="Raj R."/>
            <person name="Weissenberger G."/>
            <person name="Xin Y."/>
            <person name="Zou X."/>
            <person name="Han Y."/>
            <person name="Worley K."/>
            <person name="Muzny D."/>
            <person name="Gibbs R."/>
        </authorList>
    </citation>
    <scope>NUCLEOTIDE SEQUENCE</scope>
    <source>
        <strain evidence="1">HAZT.00-mixed</strain>
        <tissue evidence="1">Whole organism</tissue>
    </source>
</reference>
<evidence type="ECO:0000313" key="1">
    <source>
        <dbReference type="EMBL" id="KAA0201400.1"/>
    </source>
</evidence>
<proteinExistence type="predicted"/>
<gene>
    <name evidence="1" type="ORF">HAZT_HAZT002701</name>
</gene>
<reference evidence="1" key="2">
    <citation type="journal article" date="2018" name="Environ. Sci. Technol.">
        <title>The Toxicogenome of Hyalella azteca: A Model for Sediment Ecotoxicology and Evolutionary Toxicology.</title>
        <authorList>
            <person name="Poynton H.C."/>
            <person name="Hasenbein S."/>
            <person name="Benoit J.B."/>
            <person name="Sepulveda M.S."/>
            <person name="Poelchau M.F."/>
            <person name="Hughes D.S.T."/>
            <person name="Murali S.C."/>
            <person name="Chen S."/>
            <person name="Glastad K.M."/>
            <person name="Goodisman M.A.D."/>
            <person name="Werren J.H."/>
            <person name="Vineis J.H."/>
            <person name="Bowen J.L."/>
            <person name="Friedrich M."/>
            <person name="Jones J."/>
            <person name="Robertson H.M."/>
            <person name="Feyereisen R."/>
            <person name="Mechler-Hickson A."/>
            <person name="Mathers N."/>
            <person name="Lee C.E."/>
            <person name="Colbourne J.K."/>
            <person name="Biales A."/>
            <person name="Johnston J.S."/>
            <person name="Wellborn G.A."/>
            <person name="Rosendale A.J."/>
            <person name="Cridge A.G."/>
            <person name="Munoz-Torres M.C."/>
            <person name="Bain P.A."/>
            <person name="Manny A.R."/>
            <person name="Major K.M."/>
            <person name="Lambert F.N."/>
            <person name="Vulpe C.D."/>
            <person name="Tuck P."/>
            <person name="Blalock B.J."/>
            <person name="Lin Y.Y."/>
            <person name="Smith M.E."/>
            <person name="Ochoa-Acuna H."/>
            <person name="Chen M.M."/>
            <person name="Childers C.P."/>
            <person name="Qu J."/>
            <person name="Dugan S."/>
            <person name="Lee S.L."/>
            <person name="Chao H."/>
            <person name="Dinh H."/>
            <person name="Han Y."/>
            <person name="Doddapaneni H."/>
            <person name="Worley K.C."/>
            <person name="Muzny D.M."/>
            <person name="Gibbs R.A."/>
            <person name="Richards S."/>
        </authorList>
    </citation>
    <scope>NUCLEOTIDE SEQUENCE</scope>
    <source>
        <strain evidence="1">HAZT.00-mixed</strain>
        <tissue evidence="1">Whole organism</tissue>
    </source>
</reference>
<dbReference type="EMBL" id="JQDR03005517">
    <property type="protein sequence ID" value="KAA0201400.1"/>
    <property type="molecule type" value="Genomic_DNA"/>
</dbReference>
<dbReference type="AlphaFoldDB" id="A0A6A0H6M9"/>
<reference evidence="1" key="3">
    <citation type="submission" date="2019-06" db="EMBL/GenBank/DDBJ databases">
        <authorList>
            <person name="Poynton C."/>
            <person name="Hasenbein S."/>
            <person name="Benoit J.B."/>
            <person name="Sepulveda M.S."/>
            <person name="Poelchau M.F."/>
            <person name="Murali S.C."/>
            <person name="Chen S."/>
            <person name="Glastad K.M."/>
            <person name="Werren J.H."/>
            <person name="Vineis J.H."/>
            <person name="Bowen J.L."/>
            <person name="Friedrich M."/>
            <person name="Jones J."/>
            <person name="Robertson H.M."/>
            <person name="Feyereisen R."/>
            <person name="Mechler-Hickson A."/>
            <person name="Mathers N."/>
            <person name="Lee C.E."/>
            <person name="Colbourne J.K."/>
            <person name="Biales A."/>
            <person name="Johnston J.S."/>
            <person name="Wellborn G.A."/>
            <person name="Rosendale A.J."/>
            <person name="Cridge A.G."/>
            <person name="Munoz-Torres M.C."/>
            <person name="Bain P.A."/>
            <person name="Manny A.R."/>
            <person name="Major K.M."/>
            <person name="Lambert F.N."/>
            <person name="Vulpe C.D."/>
            <person name="Tuck P."/>
            <person name="Blalock B.J."/>
            <person name="Lin Y.-Y."/>
            <person name="Smith M.E."/>
            <person name="Ochoa-Acuna H."/>
            <person name="Chen M.-J.M."/>
            <person name="Childers C.P."/>
            <person name="Qu J."/>
            <person name="Dugan S."/>
            <person name="Lee S.L."/>
            <person name="Chao H."/>
            <person name="Dinh H."/>
            <person name="Han Y."/>
            <person name="Doddapaneni H."/>
            <person name="Worley K.C."/>
            <person name="Muzny D.M."/>
            <person name="Gibbs R.A."/>
            <person name="Richards S."/>
        </authorList>
    </citation>
    <scope>NUCLEOTIDE SEQUENCE</scope>
    <source>
        <strain evidence="1">HAZT.00-mixed</strain>
        <tissue evidence="1">Whole organism</tissue>
    </source>
</reference>
<comment type="caution">
    <text evidence="1">The sequence shown here is derived from an EMBL/GenBank/DDBJ whole genome shotgun (WGS) entry which is preliminary data.</text>
</comment>
<organism evidence="1">
    <name type="scientific">Hyalella azteca</name>
    <name type="common">Amphipod</name>
    <dbReference type="NCBI Taxonomy" id="294128"/>
    <lineage>
        <taxon>Eukaryota</taxon>
        <taxon>Metazoa</taxon>
        <taxon>Ecdysozoa</taxon>
        <taxon>Arthropoda</taxon>
        <taxon>Crustacea</taxon>
        <taxon>Multicrustacea</taxon>
        <taxon>Malacostraca</taxon>
        <taxon>Eumalacostraca</taxon>
        <taxon>Peracarida</taxon>
        <taxon>Amphipoda</taxon>
        <taxon>Senticaudata</taxon>
        <taxon>Talitrida</taxon>
        <taxon>Talitroidea</taxon>
        <taxon>Hyalellidae</taxon>
        <taxon>Hyalella</taxon>
    </lineage>
</organism>
<dbReference type="Proteomes" id="UP000711488">
    <property type="component" value="Unassembled WGS sequence"/>
</dbReference>